<reference evidence="1" key="2">
    <citation type="journal article" date="2021" name="PeerJ">
        <title>Extensive microbial diversity within the chicken gut microbiome revealed by metagenomics and culture.</title>
        <authorList>
            <person name="Gilroy R."/>
            <person name="Ravi A."/>
            <person name="Getino M."/>
            <person name="Pursley I."/>
            <person name="Horton D.L."/>
            <person name="Alikhan N.F."/>
            <person name="Baker D."/>
            <person name="Gharbi K."/>
            <person name="Hall N."/>
            <person name="Watson M."/>
            <person name="Adriaenssens E.M."/>
            <person name="Foster-Nyarko E."/>
            <person name="Jarju S."/>
            <person name="Secka A."/>
            <person name="Antonio M."/>
            <person name="Oren A."/>
            <person name="Chaudhuri R.R."/>
            <person name="La Ragione R."/>
            <person name="Hildebrand F."/>
            <person name="Pallen M.J."/>
        </authorList>
    </citation>
    <scope>NUCLEOTIDE SEQUENCE</scope>
    <source>
        <strain evidence="1">ChiGjej1B1-24693</strain>
    </source>
</reference>
<comment type="caution">
    <text evidence="1">The sequence shown here is derived from an EMBL/GenBank/DDBJ whole genome shotgun (WGS) entry which is preliminary data.</text>
</comment>
<sequence length="74" mass="7888">MEIKVGVRQISREVVVETSDSAEQVEKSLQDAIESNGVFRLSGERGRTVLIPAAGIGYVEIGDENARPVGFGAV</sequence>
<dbReference type="Pfam" id="PF11305">
    <property type="entry name" value="DUF3107"/>
    <property type="match status" value="1"/>
</dbReference>
<gene>
    <name evidence="1" type="ORF">IAA98_07445</name>
</gene>
<evidence type="ECO:0000313" key="2">
    <source>
        <dbReference type="Proteomes" id="UP000886842"/>
    </source>
</evidence>
<reference evidence="1" key="1">
    <citation type="submission" date="2020-10" db="EMBL/GenBank/DDBJ databases">
        <authorList>
            <person name="Gilroy R."/>
        </authorList>
    </citation>
    <scope>NUCLEOTIDE SEQUENCE</scope>
    <source>
        <strain evidence="1">ChiGjej1B1-24693</strain>
    </source>
</reference>
<dbReference type="AlphaFoldDB" id="A0A9D1GX33"/>
<dbReference type="Proteomes" id="UP000886842">
    <property type="component" value="Unassembled WGS sequence"/>
</dbReference>
<organism evidence="1 2">
    <name type="scientific">Candidatus Avipropionibacterium avicola</name>
    <dbReference type="NCBI Taxonomy" id="2840701"/>
    <lineage>
        <taxon>Bacteria</taxon>
        <taxon>Bacillati</taxon>
        <taxon>Actinomycetota</taxon>
        <taxon>Actinomycetes</taxon>
        <taxon>Propionibacteriales</taxon>
        <taxon>Propionibacteriaceae</taxon>
        <taxon>Propionibacteriaceae incertae sedis</taxon>
        <taxon>Candidatus Avipropionibacterium</taxon>
    </lineage>
</organism>
<protein>
    <submittedName>
        <fullName evidence="1">DUF3107 domain-containing protein</fullName>
    </submittedName>
</protein>
<dbReference type="EMBL" id="DVLP01000224">
    <property type="protein sequence ID" value="HIT75401.1"/>
    <property type="molecule type" value="Genomic_DNA"/>
</dbReference>
<name>A0A9D1GX33_9ACTN</name>
<proteinExistence type="predicted"/>
<accession>A0A9D1GX33</accession>
<evidence type="ECO:0000313" key="1">
    <source>
        <dbReference type="EMBL" id="HIT75401.1"/>
    </source>
</evidence>
<dbReference type="InterPro" id="IPR021456">
    <property type="entry name" value="DUF3107"/>
</dbReference>